<dbReference type="GO" id="GO:0010106">
    <property type="term" value="P:cellular response to iron ion starvation"/>
    <property type="evidence" value="ECO:0007669"/>
    <property type="project" value="InterPro"/>
</dbReference>
<evidence type="ECO:0000313" key="1">
    <source>
        <dbReference type="EMBL" id="RZB75300.1"/>
    </source>
</evidence>
<evidence type="ECO:0008006" key="3">
    <source>
        <dbReference type="Google" id="ProtNLM"/>
    </source>
</evidence>
<dbReference type="Pfam" id="PF08731">
    <property type="entry name" value="AFT"/>
    <property type="match status" value="1"/>
</dbReference>
<keyword evidence="2" id="KW-1185">Reference proteome</keyword>
<proteinExistence type="predicted"/>
<dbReference type="GO" id="GO:0000981">
    <property type="term" value="F:DNA-binding transcription factor activity, RNA polymerase II-specific"/>
    <property type="evidence" value="ECO:0007669"/>
    <property type="project" value="InterPro"/>
</dbReference>
<sequence>MLNLGKPVLSWRGRNRSAAIAEAIEALDMFAISGFYQILTLWYRAPEVLLGATHYYSKGFDMGGYSEECGVDQPHVDCSNAFNTCQVFGTRDNVLQWAQTVAHEKGFVAVIMRSDIDTGSRGRSSFVLIGCERSGLYKCRNNEFVRRDTWSKKCGCPFRLREKPVHGREGWMVKLICGIHNHELAKSLVGHPYVG</sequence>
<dbReference type="InterPro" id="IPR014842">
    <property type="entry name" value="AFT"/>
</dbReference>
<dbReference type="EMBL" id="QZWG01000012">
    <property type="protein sequence ID" value="RZB75300.1"/>
    <property type="molecule type" value="Genomic_DNA"/>
</dbReference>
<accession>A0A445HNW0</accession>
<dbReference type="Proteomes" id="UP000289340">
    <property type="component" value="Chromosome 12"/>
</dbReference>
<protein>
    <recommendedName>
        <fullName evidence="3">FAR1 domain-containing protein</fullName>
    </recommendedName>
</protein>
<gene>
    <name evidence="1" type="ORF">D0Y65_033967</name>
</gene>
<organism evidence="1 2">
    <name type="scientific">Glycine soja</name>
    <name type="common">Wild soybean</name>
    <dbReference type="NCBI Taxonomy" id="3848"/>
    <lineage>
        <taxon>Eukaryota</taxon>
        <taxon>Viridiplantae</taxon>
        <taxon>Streptophyta</taxon>
        <taxon>Embryophyta</taxon>
        <taxon>Tracheophyta</taxon>
        <taxon>Spermatophyta</taxon>
        <taxon>Magnoliopsida</taxon>
        <taxon>eudicotyledons</taxon>
        <taxon>Gunneridae</taxon>
        <taxon>Pentapetalae</taxon>
        <taxon>rosids</taxon>
        <taxon>fabids</taxon>
        <taxon>Fabales</taxon>
        <taxon>Fabaceae</taxon>
        <taxon>Papilionoideae</taxon>
        <taxon>50 kb inversion clade</taxon>
        <taxon>NPAAA clade</taxon>
        <taxon>indigoferoid/millettioid clade</taxon>
        <taxon>Phaseoleae</taxon>
        <taxon>Glycine</taxon>
        <taxon>Glycine subgen. Soja</taxon>
    </lineage>
</organism>
<reference evidence="1 2" key="1">
    <citation type="submission" date="2018-09" db="EMBL/GenBank/DDBJ databases">
        <title>A high-quality reference genome of wild soybean provides a powerful tool to mine soybean genomes.</title>
        <authorList>
            <person name="Xie M."/>
            <person name="Chung C.Y.L."/>
            <person name="Li M.-W."/>
            <person name="Wong F.-L."/>
            <person name="Chan T.-F."/>
            <person name="Lam H.-M."/>
        </authorList>
    </citation>
    <scope>NUCLEOTIDE SEQUENCE [LARGE SCALE GENOMIC DNA]</scope>
    <source>
        <strain evidence="2">cv. W05</strain>
        <tissue evidence="1">Hypocotyl of etiolated seedlings</tissue>
    </source>
</reference>
<dbReference type="AlphaFoldDB" id="A0A445HNW0"/>
<dbReference type="GO" id="GO:0045944">
    <property type="term" value="P:positive regulation of transcription by RNA polymerase II"/>
    <property type="evidence" value="ECO:0007669"/>
    <property type="project" value="InterPro"/>
</dbReference>
<name>A0A445HNW0_GLYSO</name>
<comment type="caution">
    <text evidence="1">The sequence shown here is derived from an EMBL/GenBank/DDBJ whole genome shotgun (WGS) entry which is preliminary data.</text>
</comment>
<evidence type="ECO:0000313" key="2">
    <source>
        <dbReference type="Proteomes" id="UP000289340"/>
    </source>
</evidence>